<dbReference type="NCBIfam" id="TIGR00730">
    <property type="entry name" value="Rossman fold protein, TIGR00730 family"/>
    <property type="match status" value="1"/>
</dbReference>
<comment type="caution">
    <text evidence="1">The sequence shown here is derived from an EMBL/GenBank/DDBJ whole genome shotgun (WGS) entry which is preliminary data.</text>
</comment>
<keyword evidence="2" id="KW-1185">Reference proteome</keyword>
<dbReference type="GO" id="GO:0016799">
    <property type="term" value="F:hydrolase activity, hydrolyzing N-glycosyl compounds"/>
    <property type="evidence" value="ECO:0007669"/>
    <property type="project" value="TreeGrafter"/>
</dbReference>
<dbReference type="InterPro" id="IPR031100">
    <property type="entry name" value="LOG_fam"/>
</dbReference>
<proteinExistence type="predicted"/>
<evidence type="ECO:0000313" key="1">
    <source>
        <dbReference type="EMBL" id="RDB21541.1"/>
    </source>
</evidence>
<dbReference type="EMBL" id="LUEZ02000055">
    <property type="protein sequence ID" value="RDB21541.1"/>
    <property type="molecule type" value="Genomic_DNA"/>
</dbReference>
<name>A0A369JH77_HYPMA</name>
<gene>
    <name evidence="1" type="primary">LOGL7</name>
    <name evidence="1" type="ORF">Hypma_011485</name>
</gene>
<protein>
    <submittedName>
        <fullName evidence="1">Cytokinin riboside 5'-monophosphate phosphoribohydrolase LOGL7</fullName>
    </submittedName>
</protein>
<organism evidence="1 2">
    <name type="scientific">Hypsizygus marmoreus</name>
    <name type="common">White beech mushroom</name>
    <name type="synonym">Agaricus marmoreus</name>
    <dbReference type="NCBI Taxonomy" id="39966"/>
    <lineage>
        <taxon>Eukaryota</taxon>
        <taxon>Fungi</taxon>
        <taxon>Dikarya</taxon>
        <taxon>Basidiomycota</taxon>
        <taxon>Agaricomycotina</taxon>
        <taxon>Agaricomycetes</taxon>
        <taxon>Agaricomycetidae</taxon>
        <taxon>Agaricales</taxon>
        <taxon>Tricholomatineae</taxon>
        <taxon>Lyophyllaceae</taxon>
        <taxon>Hypsizygus</taxon>
    </lineage>
</organism>
<reference evidence="1" key="1">
    <citation type="submission" date="2018-04" db="EMBL/GenBank/DDBJ databases">
        <title>Whole genome sequencing of Hypsizygus marmoreus.</title>
        <authorList>
            <person name="Choi I.-G."/>
            <person name="Min B."/>
            <person name="Kim J.-G."/>
            <person name="Kim S."/>
            <person name="Oh Y.-L."/>
            <person name="Kong W.-S."/>
            <person name="Park H."/>
            <person name="Jeong J."/>
            <person name="Song E.-S."/>
        </authorList>
    </citation>
    <scope>NUCLEOTIDE SEQUENCE [LARGE SCALE GENOMIC DNA]</scope>
    <source>
        <strain evidence="1">51987-8</strain>
    </source>
</reference>
<dbReference type="GO" id="GO:0005829">
    <property type="term" value="C:cytosol"/>
    <property type="evidence" value="ECO:0007669"/>
    <property type="project" value="TreeGrafter"/>
</dbReference>
<dbReference type="Pfam" id="PF03641">
    <property type="entry name" value="Lysine_decarbox"/>
    <property type="match status" value="1"/>
</dbReference>
<dbReference type="OrthoDB" id="414463at2759"/>
<dbReference type="SUPFAM" id="SSF102405">
    <property type="entry name" value="MCP/YpsA-like"/>
    <property type="match status" value="1"/>
</dbReference>
<evidence type="ECO:0000313" key="2">
    <source>
        <dbReference type="Proteomes" id="UP000076154"/>
    </source>
</evidence>
<accession>A0A369JH77</accession>
<dbReference type="PANTHER" id="PTHR31223:SF70">
    <property type="entry name" value="LOG FAMILY PROTEIN YJL055W"/>
    <property type="match status" value="1"/>
</dbReference>
<dbReference type="AlphaFoldDB" id="A0A369JH77"/>
<dbReference type="PANTHER" id="PTHR31223">
    <property type="entry name" value="LOG FAMILY PROTEIN YJL055W"/>
    <property type="match status" value="1"/>
</dbReference>
<dbReference type="InterPro" id="IPR005269">
    <property type="entry name" value="LOG"/>
</dbReference>
<dbReference type="Gene3D" id="3.40.50.450">
    <property type="match status" value="1"/>
</dbReference>
<dbReference type="InParanoid" id="A0A369JH77"/>
<dbReference type="GO" id="GO:0009691">
    <property type="term" value="P:cytokinin biosynthetic process"/>
    <property type="evidence" value="ECO:0007669"/>
    <property type="project" value="InterPro"/>
</dbReference>
<dbReference type="Proteomes" id="UP000076154">
    <property type="component" value="Unassembled WGS sequence"/>
</dbReference>
<dbReference type="STRING" id="39966.A0A369JH77"/>
<sequence length="241" mass="25553">MASEPSTPMAIAVYCGSSASKRQAHTNAALSVGRALAQQNRPLVYGGGSHGLMGIVSNAVLEGGGNVTGIIPFAISAGGGERSKTTESDMMVVSANAGGKMQTVMVDSMHERKVAMAMRSAGFIGLPGGFGTYEEIFEVTTWTQLGIHNKPVVLLNVLSFFDPIRQLIENGIAEGYINPASRRLIVFIDGPTSLDEHENFDWGKAALEAIDAWQGEDFKPLFDWTRRKDGTSSAQGSLGAS</sequence>